<dbReference type="InterPro" id="IPR014030">
    <property type="entry name" value="Ketoacyl_synth_N"/>
</dbReference>
<protein>
    <submittedName>
        <fullName evidence="4">Ketosynthase</fullName>
    </submittedName>
</protein>
<dbReference type="Pfam" id="PF00109">
    <property type="entry name" value="ketoacyl-synt"/>
    <property type="match status" value="1"/>
</dbReference>
<dbReference type="GO" id="GO:0006633">
    <property type="term" value="P:fatty acid biosynthetic process"/>
    <property type="evidence" value="ECO:0007669"/>
    <property type="project" value="TreeGrafter"/>
</dbReference>
<dbReference type="InterPro" id="IPR016039">
    <property type="entry name" value="Thiolase-like"/>
</dbReference>
<dbReference type="PANTHER" id="PTHR43775:SF37">
    <property type="entry name" value="SI:DKEY-61P9.11"/>
    <property type="match status" value="1"/>
</dbReference>
<keyword evidence="2" id="KW-0597">Phosphoprotein</keyword>
<accession>A0A0B4VRX6</accession>
<dbReference type="PANTHER" id="PTHR43775">
    <property type="entry name" value="FATTY ACID SYNTHASE"/>
    <property type="match status" value="1"/>
</dbReference>
<sequence length="154" mass="15914">LSFCLGLQGACCHIDTACSAGLSAVCLVRNALYLRQCMSSIVLGVNLMLTGHVHRAFALAGMTSVDGKCFTLDARANGFVRAEACGAAYLQCNHAGDEEVSRSYILAASVRSDGKSASLTAPNGQSQCKLIATAHSTAGISAEMLALEEMHGTG</sequence>
<dbReference type="Pfam" id="PF02801">
    <property type="entry name" value="Ketoacyl-synt_C"/>
    <property type="match status" value="1"/>
</dbReference>
<feature type="non-terminal residue" evidence="4">
    <location>
        <position position="1"/>
    </location>
</feature>
<dbReference type="GO" id="GO:0004312">
    <property type="term" value="F:fatty acid synthase activity"/>
    <property type="evidence" value="ECO:0007669"/>
    <property type="project" value="TreeGrafter"/>
</dbReference>
<feature type="domain" description="Ketosynthase family 3 (KS3)" evidence="3">
    <location>
        <begin position="1"/>
        <end position="154"/>
    </location>
</feature>
<dbReference type="Gene3D" id="3.40.47.10">
    <property type="match status" value="1"/>
</dbReference>
<dbReference type="AlphaFoldDB" id="A0A0B4VRX6"/>
<evidence type="ECO:0000256" key="1">
    <source>
        <dbReference type="ARBA" id="ARBA00022450"/>
    </source>
</evidence>
<dbReference type="InterPro" id="IPR050091">
    <property type="entry name" value="PKS_NRPS_Biosynth_Enz"/>
</dbReference>
<evidence type="ECO:0000313" key="4">
    <source>
        <dbReference type="EMBL" id="AJD25380.1"/>
    </source>
</evidence>
<dbReference type="InterPro" id="IPR014031">
    <property type="entry name" value="Ketoacyl_synth_C"/>
</dbReference>
<dbReference type="InterPro" id="IPR020841">
    <property type="entry name" value="PKS_Beta-ketoAc_synthase_dom"/>
</dbReference>
<feature type="non-terminal residue" evidence="4">
    <location>
        <position position="154"/>
    </location>
</feature>
<evidence type="ECO:0000259" key="3">
    <source>
        <dbReference type="PROSITE" id="PS52004"/>
    </source>
</evidence>
<keyword evidence="1" id="KW-0596">Phosphopantetheine</keyword>
<name>A0A0B4VRX6_UNCXX</name>
<evidence type="ECO:0000256" key="2">
    <source>
        <dbReference type="ARBA" id="ARBA00022553"/>
    </source>
</evidence>
<dbReference type="PROSITE" id="PS52004">
    <property type="entry name" value="KS3_2"/>
    <property type="match status" value="1"/>
</dbReference>
<organism evidence="4">
    <name type="scientific">bacterium symbiont of Plakortis halichondrioides</name>
    <dbReference type="NCBI Taxonomy" id="1576821"/>
    <lineage>
        <taxon>Bacteria</taxon>
    </lineage>
</organism>
<proteinExistence type="predicted"/>
<reference evidence="4" key="1">
    <citation type="journal article" date="2014" name="Mar. Drugs">
        <title>Polyketide synthases in the microbiome of the marine sponge Plakortis halichondrioides: a metagenomic update.</title>
        <authorList>
            <person name="Della Sala G."/>
            <person name="Hochmuth T."/>
            <person name="Teta R."/>
            <person name="Costantino V."/>
            <person name="Mangoni A."/>
        </authorList>
    </citation>
    <scope>NUCLEOTIDE SEQUENCE</scope>
</reference>
<dbReference type="SUPFAM" id="SSF53901">
    <property type="entry name" value="Thiolase-like"/>
    <property type="match status" value="1"/>
</dbReference>
<dbReference type="EMBL" id="KM389581">
    <property type="protein sequence ID" value="AJD25380.1"/>
    <property type="molecule type" value="Genomic_DNA"/>
</dbReference>